<proteinExistence type="predicted"/>
<evidence type="ECO:0000256" key="2">
    <source>
        <dbReference type="SAM" id="Phobius"/>
    </source>
</evidence>
<keyword evidence="2" id="KW-0472">Membrane</keyword>
<evidence type="ECO:0000256" key="1">
    <source>
        <dbReference type="SAM" id="MobiDB-lite"/>
    </source>
</evidence>
<feature type="compositionally biased region" description="Low complexity" evidence="1">
    <location>
        <begin position="410"/>
        <end position="424"/>
    </location>
</feature>
<feature type="region of interest" description="Disordered" evidence="1">
    <location>
        <begin position="386"/>
        <end position="432"/>
    </location>
</feature>
<gene>
    <name evidence="3" type="ORF">JQS43_21810</name>
</gene>
<dbReference type="EMBL" id="CP070499">
    <property type="protein sequence ID" value="QSB14134.1"/>
    <property type="molecule type" value="Genomic_DNA"/>
</dbReference>
<accession>A0A895Y8R4</accession>
<keyword evidence="2" id="KW-0812">Transmembrane</keyword>
<name>A0A895Y8R4_9ACTN</name>
<feature type="transmembrane region" description="Helical" evidence="2">
    <location>
        <begin position="352"/>
        <end position="375"/>
    </location>
</feature>
<organism evidence="3 4">
    <name type="scientific">Natronosporangium hydrolyticum</name>
    <dbReference type="NCBI Taxonomy" id="2811111"/>
    <lineage>
        <taxon>Bacteria</taxon>
        <taxon>Bacillati</taxon>
        <taxon>Actinomycetota</taxon>
        <taxon>Actinomycetes</taxon>
        <taxon>Micromonosporales</taxon>
        <taxon>Micromonosporaceae</taxon>
        <taxon>Natronosporangium</taxon>
    </lineage>
</organism>
<feature type="transmembrane region" description="Helical" evidence="2">
    <location>
        <begin position="323"/>
        <end position="346"/>
    </location>
</feature>
<sequence>MSDILHLQTRAYPLQHGAIEFTAGSVVVPGRGEVPLRAAELGSNAYNSEATIEAELTALVRGAVSLPGTEIVSCRARIMSSGVVFLTYALRHDVDLRSMDAYRLAEFDARVNRELRDADSEVIGEALYAAAAVGVLRDLVLRPGHDPEFGLTSVDRRAVRYNCHFVAVEPSWTPDPRVPVLSMGPCCQVLLPYTYAWAADPHSDLDDLLTMLEPADIATAQLSIVFSASIGGRRILDELARSQLGRLRADDLRRFLDRVWASYHRLDTYRLESAQQHRANYLATREVIGLDQAHRRAGELLDYVGKSLLAESSRRSQQLDSRLNRVAAGLTVVVAAAFAIDLAAWLLPDAGWHARLTVAIGVPVLSVAGLLAIVLSVRRRRRLQDEVARPGSSEPMPTHHVPAPVVGQRAGAPDPAGSDPAVAVSRIGLDSD</sequence>
<dbReference type="Proteomes" id="UP000662857">
    <property type="component" value="Chromosome"/>
</dbReference>
<dbReference type="AlphaFoldDB" id="A0A895Y8R4"/>
<keyword evidence="4" id="KW-1185">Reference proteome</keyword>
<evidence type="ECO:0000313" key="3">
    <source>
        <dbReference type="EMBL" id="QSB14134.1"/>
    </source>
</evidence>
<dbReference type="KEGG" id="nhy:JQS43_21810"/>
<dbReference type="RefSeq" id="WP_239676251.1">
    <property type="nucleotide sequence ID" value="NZ_CP070499.1"/>
</dbReference>
<reference evidence="3" key="1">
    <citation type="submission" date="2021-02" db="EMBL/GenBank/DDBJ databases">
        <title>Natrosporangium hydrolyticum gen. nov., sp. nov, a haloalkaliphilic actinobacterium from a soda solonchak soil.</title>
        <authorList>
            <person name="Sorokin D.Y."/>
            <person name="Khijniak T.V."/>
            <person name="Zakharycheva A.P."/>
            <person name="Boueva O.V."/>
            <person name="Ariskina E.V."/>
            <person name="Hahnke R.L."/>
            <person name="Bunk B."/>
            <person name="Sproer C."/>
            <person name="Schumann P."/>
            <person name="Evtushenko L.I."/>
            <person name="Kublanov I.V."/>
        </authorList>
    </citation>
    <scope>NUCLEOTIDE SEQUENCE</scope>
    <source>
        <strain evidence="3">DSM 106523</strain>
    </source>
</reference>
<evidence type="ECO:0000313" key="4">
    <source>
        <dbReference type="Proteomes" id="UP000662857"/>
    </source>
</evidence>
<keyword evidence="2" id="KW-1133">Transmembrane helix</keyword>
<protein>
    <submittedName>
        <fullName evidence="3">Uncharacterized protein</fullName>
    </submittedName>
</protein>